<name>A0A2M8LGK5_9BACT</name>
<proteinExistence type="predicted"/>
<evidence type="ECO:0000313" key="2">
    <source>
        <dbReference type="EMBL" id="PJE76584.1"/>
    </source>
</evidence>
<dbReference type="CDD" id="cd07344">
    <property type="entry name" value="M48_yhfN_like"/>
    <property type="match status" value="1"/>
</dbReference>
<dbReference type="PANTHER" id="PTHR30399:SF1">
    <property type="entry name" value="UTP PYROPHOSPHATASE"/>
    <property type="match status" value="1"/>
</dbReference>
<organism evidence="2 3">
    <name type="scientific">Candidatus Uhrbacteria bacterium CG10_big_fil_rev_8_21_14_0_10_48_16</name>
    <dbReference type="NCBI Taxonomy" id="1975038"/>
    <lineage>
        <taxon>Bacteria</taxon>
        <taxon>Candidatus Uhriibacteriota</taxon>
    </lineage>
</organism>
<comment type="caution">
    <text evidence="2">The sequence shown here is derived from an EMBL/GenBank/DDBJ whole genome shotgun (WGS) entry which is preliminary data.</text>
</comment>
<protein>
    <recommendedName>
        <fullName evidence="1">YgjP-like metallopeptidase domain-containing protein</fullName>
    </recommendedName>
</protein>
<dbReference type="Gene3D" id="3.30.2010.10">
    <property type="entry name" value="Metalloproteases ('zincins'), catalytic domain"/>
    <property type="match status" value="1"/>
</dbReference>
<reference evidence="3" key="1">
    <citation type="submission" date="2017-09" db="EMBL/GenBank/DDBJ databases">
        <title>Depth-based differentiation of microbial function through sediment-hosted aquifers and enrichment of novel symbionts in the deep terrestrial subsurface.</title>
        <authorList>
            <person name="Probst A.J."/>
            <person name="Ladd B."/>
            <person name="Jarett J.K."/>
            <person name="Geller-Mcgrath D.E."/>
            <person name="Sieber C.M.K."/>
            <person name="Emerson J.B."/>
            <person name="Anantharaman K."/>
            <person name="Thomas B.C."/>
            <person name="Malmstrom R."/>
            <person name="Stieglmeier M."/>
            <person name="Klingl A."/>
            <person name="Woyke T."/>
            <person name="Ryan C.M."/>
            <person name="Banfield J.F."/>
        </authorList>
    </citation>
    <scope>NUCLEOTIDE SEQUENCE [LARGE SCALE GENOMIC DNA]</scope>
</reference>
<evidence type="ECO:0000313" key="3">
    <source>
        <dbReference type="Proteomes" id="UP000231436"/>
    </source>
</evidence>
<dbReference type="InterPro" id="IPR053136">
    <property type="entry name" value="UTP_pyrophosphatase-like"/>
</dbReference>
<dbReference type="EMBL" id="PFEU01000018">
    <property type="protein sequence ID" value="PJE76584.1"/>
    <property type="molecule type" value="Genomic_DNA"/>
</dbReference>
<dbReference type="PANTHER" id="PTHR30399">
    <property type="entry name" value="UNCHARACTERIZED PROTEIN YGJP"/>
    <property type="match status" value="1"/>
</dbReference>
<accession>A0A2M8LGK5</accession>
<dbReference type="Proteomes" id="UP000231436">
    <property type="component" value="Unassembled WGS sequence"/>
</dbReference>
<dbReference type="Pfam" id="PF01863">
    <property type="entry name" value="YgjP-like"/>
    <property type="match status" value="1"/>
</dbReference>
<evidence type="ECO:0000259" key="1">
    <source>
        <dbReference type="Pfam" id="PF01863"/>
    </source>
</evidence>
<dbReference type="InterPro" id="IPR002725">
    <property type="entry name" value="YgjP-like_metallopeptidase"/>
</dbReference>
<gene>
    <name evidence="2" type="ORF">COV05_04430</name>
</gene>
<sequence>MWWSMSHVDLTSIPIRYSSRAKRMSIKVESDGGWEVIIPQKSKLSRTAIHRFVEQHEEWISTQIARAKQRKPKQSLIHQGISRIQIEKQTRKVVDTHIAYFCQERFFSINKVTVRNYKAQWGSCSKQFHLTFHYKLSLLPESLSRYVVAHELCHTVHFNHSKSFWEFLETMYPGSKRHRKELRQFGL</sequence>
<feature type="domain" description="YgjP-like metallopeptidase" evidence="1">
    <location>
        <begin position="87"/>
        <end position="184"/>
    </location>
</feature>
<dbReference type="AlphaFoldDB" id="A0A2M8LGK5"/>